<protein>
    <submittedName>
        <fullName evidence="3">Tripartite tricarboxylate transporter substrate binding protein</fullName>
    </submittedName>
</protein>
<feature type="signal peptide" evidence="2">
    <location>
        <begin position="1"/>
        <end position="29"/>
    </location>
</feature>
<dbReference type="Proteomes" id="UP000484255">
    <property type="component" value="Unassembled WGS sequence"/>
</dbReference>
<dbReference type="Gene3D" id="3.40.190.10">
    <property type="entry name" value="Periplasmic binding protein-like II"/>
    <property type="match status" value="1"/>
</dbReference>
<dbReference type="PIRSF" id="PIRSF017082">
    <property type="entry name" value="YflP"/>
    <property type="match status" value="1"/>
</dbReference>
<evidence type="ECO:0000313" key="4">
    <source>
        <dbReference type="Proteomes" id="UP000484255"/>
    </source>
</evidence>
<evidence type="ECO:0000256" key="1">
    <source>
        <dbReference type="ARBA" id="ARBA00006987"/>
    </source>
</evidence>
<comment type="caution">
    <text evidence="3">The sequence shown here is derived from an EMBL/GenBank/DDBJ whole genome shotgun (WGS) entry which is preliminary data.</text>
</comment>
<keyword evidence="4" id="KW-1185">Reference proteome</keyword>
<dbReference type="CDD" id="cd07012">
    <property type="entry name" value="PBP2_Bug_TTT"/>
    <property type="match status" value="1"/>
</dbReference>
<accession>A0A7C9PIN4</accession>
<proteinExistence type="inferred from homology"/>
<sequence length="328" mass="34678">MNRRQLHHHLLGTAATLLAAGGLPGATLAADAFPSKPITVIIASSPGSTTDGLARLFGTVVTRETGQPVIVDSRPGAMGAIAAQAAARANPDGHTLFMATNTTQAANPHLMKRLPYDPVKDFTPVGQLVQGYMLMVVHPSVEAQSVADFVALAKKQPGKLSYGEGSSSARVAVEAFQQQAGVDVVHVPYKANPQAILDLVGGQTQLMIVDYTTSLPQVKAGKLRALGVTNPTRSPLLPQVPTFAEQGLPGFEATHWNALYAPARTPAPVVARLNELLRKAVATPEARAFAENNGMVTRPSAPEELARFQAAETERWGRIIRTAGIQPE</sequence>
<dbReference type="PANTHER" id="PTHR42928">
    <property type="entry name" value="TRICARBOXYLATE-BINDING PROTEIN"/>
    <property type="match status" value="1"/>
</dbReference>
<dbReference type="InterPro" id="IPR042100">
    <property type="entry name" value="Bug_dom1"/>
</dbReference>
<dbReference type="InterPro" id="IPR005064">
    <property type="entry name" value="BUG"/>
</dbReference>
<dbReference type="SUPFAM" id="SSF53850">
    <property type="entry name" value="Periplasmic binding protein-like II"/>
    <property type="match status" value="1"/>
</dbReference>
<dbReference type="EMBL" id="JAAGOH010000014">
    <property type="protein sequence ID" value="NDY92114.1"/>
    <property type="molecule type" value="Genomic_DNA"/>
</dbReference>
<dbReference type="AlphaFoldDB" id="A0A7C9PIN4"/>
<feature type="chain" id="PRO_5028801033" evidence="2">
    <location>
        <begin position="30"/>
        <end position="328"/>
    </location>
</feature>
<evidence type="ECO:0000313" key="3">
    <source>
        <dbReference type="EMBL" id="NDY92114.1"/>
    </source>
</evidence>
<name>A0A7C9PIN4_9BURK</name>
<dbReference type="RefSeq" id="WP_163457958.1">
    <property type="nucleotide sequence ID" value="NZ_JAAGOH010000014.1"/>
</dbReference>
<comment type="similarity">
    <text evidence="1">Belongs to the UPF0065 (bug) family.</text>
</comment>
<dbReference type="PANTHER" id="PTHR42928:SF5">
    <property type="entry name" value="BLR1237 PROTEIN"/>
    <property type="match status" value="1"/>
</dbReference>
<dbReference type="Gene3D" id="3.40.190.150">
    <property type="entry name" value="Bordetella uptake gene, domain 1"/>
    <property type="match status" value="1"/>
</dbReference>
<evidence type="ECO:0000256" key="2">
    <source>
        <dbReference type="SAM" id="SignalP"/>
    </source>
</evidence>
<keyword evidence="2" id="KW-0732">Signal</keyword>
<organism evidence="3 4">
    <name type="scientific">Ideonella livida</name>
    <dbReference type="NCBI Taxonomy" id="2707176"/>
    <lineage>
        <taxon>Bacteria</taxon>
        <taxon>Pseudomonadati</taxon>
        <taxon>Pseudomonadota</taxon>
        <taxon>Betaproteobacteria</taxon>
        <taxon>Burkholderiales</taxon>
        <taxon>Sphaerotilaceae</taxon>
        <taxon>Ideonella</taxon>
    </lineage>
</organism>
<gene>
    <name evidence="3" type="ORF">G3A44_13030</name>
</gene>
<reference evidence="3 4" key="1">
    <citation type="submission" date="2020-02" db="EMBL/GenBank/DDBJ databases">
        <title>Ideonella bacterium strain TBM-1.</title>
        <authorList>
            <person name="Chen W.-M."/>
        </authorList>
    </citation>
    <scope>NUCLEOTIDE SEQUENCE [LARGE SCALE GENOMIC DNA]</scope>
    <source>
        <strain evidence="3 4">TBM-1</strain>
    </source>
</reference>
<dbReference type="Pfam" id="PF03401">
    <property type="entry name" value="TctC"/>
    <property type="match status" value="1"/>
</dbReference>